<dbReference type="EMBL" id="JACIBY010000003">
    <property type="protein sequence ID" value="MBB3837883.1"/>
    <property type="molecule type" value="Genomic_DNA"/>
</dbReference>
<keyword evidence="4" id="KW-1185">Reference proteome</keyword>
<feature type="chain" id="PRO_5031081542" description="VCBS repeat-containing protein" evidence="2">
    <location>
        <begin position="20"/>
        <end position="413"/>
    </location>
</feature>
<dbReference type="Gene3D" id="2.130.10.130">
    <property type="entry name" value="Integrin alpha, N-terminal"/>
    <property type="match status" value="2"/>
</dbReference>
<evidence type="ECO:0008006" key="5">
    <source>
        <dbReference type="Google" id="ProtNLM"/>
    </source>
</evidence>
<dbReference type="AlphaFoldDB" id="A0A7W6EPV8"/>
<dbReference type="Pfam" id="PF13517">
    <property type="entry name" value="FG-GAP_3"/>
    <property type="match status" value="2"/>
</dbReference>
<dbReference type="PANTHER" id="PTHR44103:SF1">
    <property type="entry name" value="PROPROTEIN CONVERTASE P"/>
    <property type="match status" value="1"/>
</dbReference>
<evidence type="ECO:0000256" key="2">
    <source>
        <dbReference type="SAM" id="SignalP"/>
    </source>
</evidence>
<protein>
    <recommendedName>
        <fullName evidence="5">VCBS repeat-containing protein</fullName>
    </recommendedName>
</protein>
<dbReference type="RefSeq" id="WP_183972787.1">
    <property type="nucleotide sequence ID" value="NZ_JACIBY010000003.1"/>
</dbReference>
<dbReference type="InterPro" id="IPR013517">
    <property type="entry name" value="FG-GAP"/>
</dbReference>
<proteinExistence type="predicted"/>
<dbReference type="Proteomes" id="UP000541352">
    <property type="component" value="Unassembled WGS sequence"/>
</dbReference>
<evidence type="ECO:0000313" key="3">
    <source>
        <dbReference type="EMBL" id="MBB3837883.1"/>
    </source>
</evidence>
<organism evidence="3 4">
    <name type="scientific">Runella defluvii</name>
    <dbReference type="NCBI Taxonomy" id="370973"/>
    <lineage>
        <taxon>Bacteria</taxon>
        <taxon>Pseudomonadati</taxon>
        <taxon>Bacteroidota</taxon>
        <taxon>Cytophagia</taxon>
        <taxon>Cytophagales</taxon>
        <taxon>Spirosomataceae</taxon>
        <taxon>Runella</taxon>
    </lineage>
</organism>
<feature type="signal peptide" evidence="2">
    <location>
        <begin position="1"/>
        <end position="19"/>
    </location>
</feature>
<sequence>MIFRAFILFLFIVSFGSWAQQPVTTMLPSGFKKTTLTREFISEGATVADLNRDGKMDIVAGYYWFEAPTWKVHQMHPADAKQTESPAVGFGMFSNVFNPRKEYSNSFLNLGMDVNLDGWDDVVIIDFPGKPAFWFENPKNKAVKAWTKHIIADSMGVSNESPAFVDIDKDGRLDILCGDPAKKQIVWLKAPTKKGETKWQRFPLTGEKVAGTENFSHGIGYGDLNKDGLNDIVVREGWFEGTKDLGSSNWKFHPANLGDPCSHMQILDVDGDGKNDVVSASAHALGVWWHQQITDAQGNLNFKTHLISTTTAQTHSSIMADINGDGKKEYITGKRFLAHHGRDPGDADASILFWLAFTPGKAPYWKEHLIDNDSGSGLNVTVKDMNNDKTLDIVIANKNGVYLFENYLTKGKK</sequence>
<comment type="caution">
    <text evidence="3">The sequence shown here is derived from an EMBL/GenBank/DDBJ whole genome shotgun (WGS) entry which is preliminary data.</text>
</comment>
<dbReference type="SUPFAM" id="SSF69318">
    <property type="entry name" value="Integrin alpha N-terminal domain"/>
    <property type="match status" value="1"/>
</dbReference>
<dbReference type="InterPro" id="IPR028994">
    <property type="entry name" value="Integrin_alpha_N"/>
</dbReference>
<evidence type="ECO:0000313" key="4">
    <source>
        <dbReference type="Proteomes" id="UP000541352"/>
    </source>
</evidence>
<accession>A0A7W6EPV8</accession>
<evidence type="ECO:0000256" key="1">
    <source>
        <dbReference type="ARBA" id="ARBA00022729"/>
    </source>
</evidence>
<gene>
    <name evidence="3" type="ORF">FHS57_001880</name>
</gene>
<keyword evidence="1 2" id="KW-0732">Signal</keyword>
<name>A0A7W6EPV8_9BACT</name>
<reference evidence="3 4" key="1">
    <citation type="submission" date="2020-08" db="EMBL/GenBank/DDBJ databases">
        <title>Genomic Encyclopedia of Type Strains, Phase IV (KMG-IV): sequencing the most valuable type-strain genomes for metagenomic binning, comparative biology and taxonomic classification.</title>
        <authorList>
            <person name="Goeker M."/>
        </authorList>
    </citation>
    <scope>NUCLEOTIDE SEQUENCE [LARGE SCALE GENOMIC DNA]</scope>
    <source>
        <strain evidence="3 4">DSM 17976</strain>
    </source>
</reference>
<dbReference type="PANTHER" id="PTHR44103">
    <property type="entry name" value="PROPROTEIN CONVERTASE P"/>
    <property type="match status" value="1"/>
</dbReference>